<accession>A0AAW1T5B5</accession>
<protein>
    <recommendedName>
        <fullName evidence="7">EF-hand domain-containing protein</fullName>
    </recommendedName>
</protein>
<dbReference type="Gene3D" id="3.30.300.320">
    <property type="match status" value="1"/>
</dbReference>
<dbReference type="PANTHER" id="PTHR24045:SF0">
    <property type="entry name" value="N-ACETYLGLUCOSAMINE-1-PHOSPHOTRANSFERASE SUBUNITS ALPHA_BETA"/>
    <property type="match status" value="1"/>
</dbReference>
<evidence type="ECO:0000256" key="5">
    <source>
        <dbReference type="SAM" id="MobiDB-lite"/>
    </source>
</evidence>
<dbReference type="Pfam" id="PF17103">
    <property type="entry name" value="Stealth_CR4"/>
    <property type="match status" value="1"/>
</dbReference>
<keyword evidence="6" id="KW-0812">Transmembrane</keyword>
<sequence length="689" mass="75737">MLSWLGDRYCDSACNVASCGFDMGDCGLEGIKRDVRGFNLSELPATISVPDNESAIYFKLSSAFPSRQLFKAYHTTTKAISSARLSQKLQVLIVLFSPTHAAANTPPGTTQIRIMADYSLLSRPEATGLQPLQLRVNLTKHYGTANIKPEPAARKESYRRQGSYLDDHFESHGYADVHDYELFEEDDYDELYPAQGSSHQQLQAWAHQKDTPAVLNPFWTGQDNATSPRTPSSLDPALASPDDPASLEDPASAADPADDPPADPASPDALHPWQSGGQNVSSHHQPPGLDKLNSASLQSSSSFGMTLPGSTSEAGSMETATEILNEPLLEMRAGAAANGSPPVEGHPAGDLEPAGHALHGPSRRLLDVFGESLRHVDSLLSARYGPENRKVLAHMPHFLDRNVLAQLLKTFPKEFDTTSSHKFRSGDDMQYAFAYFHFLALERSQRTAADVLRDADEDGDGALSSNELLTVVLQNKRRGPSLMHSANGVLARPQAVAALGEVHQALGRQGSGPSTMPPVSLQKLAAYEPLMKLVEQRVAKQLVYKSQAGDSKQSAFVMLTSNLTELERQLDQIRADPPKFLCLNDNFNDSLANMEQQEEVQKFLEAFFPTPSSFELNGPRSPLSPFLRLWHRHRRRLRAGALVILAGLGLRLLYRKFRSQRIRLYSTSRPGFQLPYARTNGHVTGRLEV</sequence>
<evidence type="ECO:0000256" key="4">
    <source>
        <dbReference type="ARBA" id="ARBA00023180"/>
    </source>
</evidence>
<dbReference type="Pfam" id="PF00066">
    <property type="entry name" value="Notch"/>
    <property type="match status" value="1"/>
</dbReference>
<evidence type="ECO:0000313" key="9">
    <source>
        <dbReference type="Proteomes" id="UP001485043"/>
    </source>
</evidence>
<evidence type="ECO:0000256" key="1">
    <source>
        <dbReference type="ARBA" id="ARBA00022679"/>
    </source>
</evidence>
<keyword evidence="6" id="KW-1133">Transmembrane helix</keyword>
<dbReference type="GO" id="GO:0005794">
    <property type="term" value="C:Golgi apparatus"/>
    <property type="evidence" value="ECO:0007669"/>
    <property type="project" value="TreeGrafter"/>
</dbReference>
<dbReference type="PROSITE" id="PS50222">
    <property type="entry name" value="EF_HAND_2"/>
    <property type="match status" value="1"/>
</dbReference>
<feature type="domain" description="EF-hand" evidence="7">
    <location>
        <begin position="443"/>
        <end position="478"/>
    </location>
</feature>
<comment type="caution">
    <text evidence="8">The sequence shown here is derived from an EMBL/GenBank/DDBJ whole genome shotgun (WGS) entry which is preliminary data.</text>
</comment>
<gene>
    <name evidence="8" type="ORF">WJX84_008048</name>
</gene>
<keyword evidence="9" id="KW-1185">Reference proteome</keyword>
<dbReference type="InterPro" id="IPR002048">
    <property type="entry name" value="EF_hand_dom"/>
</dbReference>
<keyword evidence="6" id="KW-0472">Membrane</keyword>
<keyword evidence="4" id="KW-0325">Glycoprotein</keyword>
<feature type="region of interest" description="Disordered" evidence="5">
    <location>
        <begin position="215"/>
        <end position="318"/>
    </location>
</feature>
<dbReference type="InterPro" id="IPR031357">
    <property type="entry name" value="Stealth_CR3"/>
</dbReference>
<feature type="compositionally biased region" description="Polar residues" evidence="5">
    <location>
        <begin position="219"/>
        <end position="233"/>
    </location>
</feature>
<dbReference type="Proteomes" id="UP001485043">
    <property type="component" value="Unassembled WGS sequence"/>
</dbReference>
<feature type="region of interest" description="Disordered" evidence="5">
    <location>
        <begin position="336"/>
        <end position="359"/>
    </location>
</feature>
<dbReference type="PROSITE" id="PS00018">
    <property type="entry name" value="EF_HAND_1"/>
    <property type="match status" value="1"/>
</dbReference>
<evidence type="ECO:0000256" key="2">
    <source>
        <dbReference type="ARBA" id="ARBA00022737"/>
    </source>
</evidence>
<organism evidence="8 9">
    <name type="scientific">Apatococcus fuscideae</name>
    <dbReference type="NCBI Taxonomy" id="2026836"/>
    <lineage>
        <taxon>Eukaryota</taxon>
        <taxon>Viridiplantae</taxon>
        <taxon>Chlorophyta</taxon>
        <taxon>core chlorophytes</taxon>
        <taxon>Trebouxiophyceae</taxon>
        <taxon>Chlorellales</taxon>
        <taxon>Chlorellaceae</taxon>
        <taxon>Apatococcus</taxon>
    </lineage>
</organism>
<feature type="transmembrane region" description="Helical" evidence="6">
    <location>
        <begin position="637"/>
        <end position="654"/>
    </location>
</feature>
<dbReference type="InterPro" id="IPR031356">
    <property type="entry name" value="Stealth_CR4"/>
</dbReference>
<dbReference type="AlphaFoldDB" id="A0AAW1T5B5"/>
<name>A0AAW1T5B5_9CHLO</name>
<dbReference type="EMBL" id="JALJOV010000404">
    <property type="protein sequence ID" value="KAK9863994.1"/>
    <property type="molecule type" value="Genomic_DNA"/>
</dbReference>
<dbReference type="Pfam" id="PF17102">
    <property type="entry name" value="Stealth_CR3"/>
    <property type="match status" value="1"/>
</dbReference>
<dbReference type="PANTHER" id="PTHR24045">
    <property type="match status" value="1"/>
</dbReference>
<proteinExistence type="predicted"/>
<keyword evidence="2" id="KW-0677">Repeat</keyword>
<keyword evidence="1" id="KW-0808">Transferase</keyword>
<feature type="compositionally biased region" description="Polar residues" evidence="5">
    <location>
        <begin position="275"/>
        <end position="284"/>
    </location>
</feature>
<dbReference type="GO" id="GO:0016740">
    <property type="term" value="F:transferase activity"/>
    <property type="evidence" value="ECO:0007669"/>
    <property type="project" value="UniProtKB-KW"/>
</dbReference>
<feature type="compositionally biased region" description="Low complexity" evidence="5">
    <location>
        <begin position="239"/>
        <end position="255"/>
    </location>
</feature>
<dbReference type="GO" id="GO:0005509">
    <property type="term" value="F:calcium ion binding"/>
    <property type="evidence" value="ECO:0007669"/>
    <property type="project" value="InterPro"/>
</dbReference>
<evidence type="ECO:0000256" key="3">
    <source>
        <dbReference type="ARBA" id="ARBA00023157"/>
    </source>
</evidence>
<evidence type="ECO:0000259" key="7">
    <source>
        <dbReference type="PROSITE" id="PS50222"/>
    </source>
</evidence>
<evidence type="ECO:0000256" key="6">
    <source>
        <dbReference type="SAM" id="Phobius"/>
    </source>
</evidence>
<keyword evidence="3" id="KW-1015">Disulfide bond</keyword>
<dbReference type="InterPro" id="IPR000800">
    <property type="entry name" value="Notch_dom"/>
</dbReference>
<dbReference type="InterPro" id="IPR018247">
    <property type="entry name" value="EF_Hand_1_Ca_BS"/>
</dbReference>
<reference evidence="8 9" key="1">
    <citation type="journal article" date="2024" name="Nat. Commun.">
        <title>Phylogenomics reveals the evolutionary origins of lichenization in chlorophyte algae.</title>
        <authorList>
            <person name="Puginier C."/>
            <person name="Libourel C."/>
            <person name="Otte J."/>
            <person name="Skaloud P."/>
            <person name="Haon M."/>
            <person name="Grisel S."/>
            <person name="Petersen M."/>
            <person name="Berrin J.G."/>
            <person name="Delaux P.M."/>
            <person name="Dal Grande F."/>
            <person name="Keller J."/>
        </authorList>
    </citation>
    <scope>NUCLEOTIDE SEQUENCE [LARGE SCALE GENOMIC DNA]</scope>
    <source>
        <strain evidence="8 9">SAG 2523</strain>
    </source>
</reference>
<evidence type="ECO:0000313" key="8">
    <source>
        <dbReference type="EMBL" id="KAK9863994.1"/>
    </source>
</evidence>
<dbReference type="InterPro" id="IPR047141">
    <property type="entry name" value="Stealth"/>
</dbReference>